<name>A0A1H4BS36_9FLAO</name>
<feature type="signal peptide" evidence="1">
    <location>
        <begin position="1"/>
        <end position="30"/>
    </location>
</feature>
<organism evidence="2 3">
    <name type="scientific">Psychroflexus halocasei</name>
    <dbReference type="NCBI Taxonomy" id="908615"/>
    <lineage>
        <taxon>Bacteria</taxon>
        <taxon>Pseudomonadati</taxon>
        <taxon>Bacteroidota</taxon>
        <taxon>Flavobacteriia</taxon>
        <taxon>Flavobacteriales</taxon>
        <taxon>Flavobacteriaceae</taxon>
        <taxon>Psychroflexus</taxon>
    </lineage>
</organism>
<evidence type="ECO:0000256" key="1">
    <source>
        <dbReference type="SAM" id="SignalP"/>
    </source>
</evidence>
<feature type="chain" id="PRO_5011679362" description="DUF2946 domain-containing protein" evidence="1">
    <location>
        <begin position="31"/>
        <end position="107"/>
    </location>
</feature>
<dbReference type="STRING" id="908615.SAMN05421540_106143"/>
<dbReference type="EMBL" id="FNQF01000006">
    <property type="protein sequence ID" value="SEA50928.1"/>
    <property type="molecule type" value="Genomic_DNA"/>
</dbReference>
<dbReference type="RefSeq" id="WP_093244334.1">
    <property type="nucleotide sequence ID" value="NZ_FNQF01000006.1"/>
</dbReference>
<evidence type="ECO:0008006" key="4">
    <source>
        <dbReference type="Google" id="ProtNLM"/>
    </source>
</evidence>
<reference evidence="2 3" key="1">
    <citation type="submission" date="2016-10" db="EMBL/GenBank/DDBJ databases">
        <authorList>
            <person name="de Groot N.N."/>
        </authorList>
    </citation>
    <scope>NUCLEOTIDE SEQUENCE [LARGE SCALE GENOMIC DNA]</scope>
    <source>
        <strain evidence="2 3">DSM 23581</strain>
    </source>
</reference>
<evidence type="ECO:0000313" key="2">
    <source>
        <dbReference type="EMBL" id="SEA50928.1"/>
    </source>
</evidence>
<keyword evidence="3" id="KW-1185">Reference proteome</keyword>
<dbReference type="AlphaFoldDB" id="A0A1H4BS36"/>
<evidence type="ECO:0000313" key="3">
    <source>
        <dbReference type="Proteomes" id="UP000198820"/>
    </source>
</evidence>
<proteinExistence type="predicted"/>
<sequence>MKKKKAKLFSSFLASLLLTVILLPSVHSFHHEDAFKPAHCDYEHTHVSQLETHCGICDLQLQPITPIQLFSFELIIPDFIKTDVLLIKEIYYSKSNSFFRLRAPPVV</sequence>
<protein>
    <recommendedName>
        <fullName evidence="4">DUF2946 domain-containing protein</fullName>
    </recommendedName>
</protein>
<dbReference type="Proteomes" id="UP000198820">
    <property type="component" value="Unassembled WGS sequence"/>
</dbReference>
<keyword evidence="1" id="KW-0732">Signal</keyword>
<accession>A0A1H4BS36</accession>
<gene>
    <name evidence="2" type="ORF">SAMN05421540_106143</name>
</gene>